<evidence type="ECO:0000256" key="9">
    <source>
        <dbReference type="SAM" id="MobiDB-lite"/>
    </source>
</evidence>
<accession>A0A9Q1C289</accession>
<evidence type="ECO:0000256" key="6">
    <source>
        <dbReference type="ARBA" id="ARBA00023054"/>
    </source>
</evidence>
<evidence type="ECO:0000256" key="7">
    <source>
        <dbReference type="ARBA" id="ARBA00023212"/>
    </source>
</evidence>
<dbReference type="AlphaFoldDB" id="A0A9Q1C289"/>
<dbReference type="GO" id="GO:0005874">
    <property type="term" value="C:microtubule"/>
    <property type="evidence" value="ECO:0007669"/>
    <property type="project" value="UniProtKB-KW"/>
</dbReference>
<proteinExistence type="inferred from homology"/>
<feature type="coiled-coil region" evidence="8">
    <location>
        <begin position="8"/>
        <end position="186"/>
    </location>
</feature>
<dbReference type="GO" id="GO:0005813">
    <property type="term" value="C:centrosome"/>
    <property type="evidence" value="ECO:0007669"/>
    <property type="project" value="UniProtKB-SubCell"/>
</dbReference>
<protein>
    <submittedName>
        <fullName evidence="11">Nuclear distribution protein nudE-like 1</fullName>
    </submittedName>
</protein>
<evidence type="ECO:0000313" key="12">
    <source>
        <dbReference type="Proteomes" id="UP001152320"/>
    </source>
</evidence>
<evidence type="ECO:0000256" key="2">
    <source>
        <dbReference type="ARBA" id="ARBA00004300"/>
    </source>
</evidence>
<keyword evidence="5" id="KW-0493">Microtubule</keyword>
<comment type="similarity">
    <text evidence="3">Belongs to the nudE family.</text>
</comment>
<reference evidence="11" key="1">
    <citation type="submission" date="2021-10" db="EMBL/GenBank/DDBJ databases">
        <title>Tropical sea cucumber genome reveals ecological adaptation and Cuvierian tubules defense mechanism.</title>
        <authorList>
            <person name="Chen T."/>
        </authorList>
    </citation>
    <scope>NUCLEOTIDE SEQUENCE</scope>
    <source>
        <strain evidence="11">Nanhai2018</strain>
        <tissue evidence="11">Muscle</tissue>
    </source>
</reference>
<dbReference type="GO" id="GO:0007100">
    <property type="term" value="P:mitotic centrosome separation"/>
    <property type="evidence" value="ECO:0007669"/>
    <property type="project" value="TreeGrafter"/>
</dbReference>
<feature type="domain" description="NUDE" evidence="10">
    <location>
        <begin position="134"/>
        <end position="280"/>
    </location>
</feature>
<dbReference type="GO" id="GO:0005819">
    <property type="term" value="C:spindle"/>
    <property type="evidence" value="ECO:0007669"/>
    <property type="project" value="UniProtKB-SubCell"/>
</dbReference>
<evidence type="ECO:0000259" key="10">
    <source>
        <dbReference type="Pfam" id="PF04880"/>
    </source>
</evidence>
<keyword evidence="6 8" id="KW-0175">Coiled coil</keyword>
<dbReference type="GO" id="GO:0016477">
    <property type="term" value="P:cell migration"/>
    <property type="evidence" value="ECO:0007669"/>
    <property type="project" value="TreeGrafter"/>
</dbReference>
<dbReference type="Pfam" id="PF04880">
    <property type="entry name" value="NUDE_C"/>
    <property type="match status" value="1"/>
</dbReference>
<dbReference type="Gene3D" id="6.10.250.1080">
    <property type="match status" value="1"/>
</dbReference>
<dbReference type="GO" id="GO:0000132">
    <property type="term" value="P:establishment of mitotic spindle orientation"/>
    <property type="evidence" value="ECO:0007669"/>
    <property type="project" value="TreeGrafter"/>
</dbReference>
<comment type="caution">
    <text evidence="11">The sequence shown here is derived from an EMBL/GenBank/DDBJ whole genome shotgun (WGS) entry which is preliminary data.</text>
</comment>
<gene>
    <name evidence="11" type="ORF">HOLleu_18089</name>
</gene>
<evidence type="ECO:0000256" key="5">
    <source>
        <dbReference type="ARBA" id="ARBA00022701"/>
    </source>
</evidence>
<sequence>MDEDIPNFADSQQEIDFWKKKAEELKRSLDETKEELEEFQTSSQELEQELETQLEQAERKVRDFAAANQRLQAECESLKENLEKSQNQYLRQINELEDELAQIKAIKEELDKYIRELEQTNDDLERAKRTTVVSLEDFEHRLNLAIERNAFLENELDEKESLAVTVQRLKDEARDMRQELAVKDSVDPGNPDKDVEGEVDNKVLDEKKIILTPNRDVNADGTSMPGHTPLTPSARISALNIVGDLLRKVGALENKLASCKNFVREKDQQQQQQPRKAISPVDSPRSAKRANRMGSSTTPGNLQGIVKITV</sequence>
<dbReference type="OrthoDB" id="5877028at2759"/>
<organism evidence="11 12">
    <name type="scientific">Holothuria leucospilota</name>
    <name type="common">Black long sea cucumber</name>
    <name type="synonym">Mertensiothuria leucospilota</name>
    <dbReference type="NCBI Taxonomy" id="206669"/>
    <lineage>
        <taxon>Eukaryota</taxon>
        <taxon>Metazoa</taxon>
        <taxon>Echinodermata</taxon>
        <taxon>Eleutherozoa</taxon>
        <taxon>Echinozoa</taxon>
        <taxon>Holothuroidea</taxon>
        <taxon>Aspidochirotacea</taxon>
        <taxon>Aspidochirotida</taxon>
        <taxon>Holothuriidae</taxon>
        <taxon>Holothuria</taxon>
    </lineage>
</organism>
<keyword evidence="12" id="KW-1185">Reference proteome</keyword>
<dbReference type="SUPFAM" id="SSF57997">
    <property type="entry name" value="Tropomyosin"/>
    <property type="match status" value="1"/>
</dbReference>
<dbReference type="InterPro" id="IPR006964">
    <property type="entry name" value="NUDE_dom"/>
</dbReference>
<dbReference type="GO" id="GO:0005871">
    <property type="term" value="C:kinesin complex"/>
    <property type="evidence" value="ECO:0007669"/>
    <property type="project" value="TreeGrafter"/>
</dbReference>
<dbReference type="InterPro" id="IPR033494">
    <property type="entry name" value="NUDE"/>
</dbReference>
<evidence type="ECO:0000256" key="8">
    <source>
        <dbReference type="SAM" id="Coils"/>
    </source>
</evidence>
<feature type="region of interest" description="Disordered" evidence="9">
    <location>
        <begin position="264"/>
        <end position="310"/>
    </location>
</feature>
<evidence type="ECO:0000313" key="11">
    <source>
        <dbReference type="EMBL" id="KAJ8037301.1"/>
    </source>
</evidence>
<dbReference type="GO" id="GO:0000776">
    <property type="term" value="C:kinetochore"/>
    <property type="evidence" value="ECO:0007669"/>
    <property type="project" value="TreeGrafter"/>
</dbReference>
<dbReference type="PANTHER" id="PTHR10921">
    <property type="entry name" value="NUCLEAR DISTRIBUTION PROTEIN NUDE HOMOLOG 1"/>
    <property type="match status" value="1"/>
</dbReference>
<dbReference type="Proteomes" id="UP001152320">
    <property type="component" value="Chromosome 8"/>
</dbReference>
<dbReference type="GO" id="GO:0007020">
    <property type="term" value="P:microtubule nucleation"/>
    <property type="evidence" value="ECO:0007669"/>
    <property type="project" value="TreeGrafter"/>
</dbReference>
<comment type="subcellular location">
    <subcellularLocation>
        <location evidence="2">Cytoplasm</location>
        <location evidence="2">Cytoskeleton</location>
        <location evidence="2">Microtubule organizing center</location>
        <location evidence="2">Centrosome</location>
    </subcellularLocation>
    <subcellularLocation>
        <location evidence="1">Cytoplasm</location>
        <location evidence="1">Cytoskeleton</location>
        <location evidence="1">Spindle</location>
    </subcellularLocation>
</comment>
<keyword evidence="4" id="KW-0963">Cytoplasm</keyword>
<evidence type="ECO:0000256" key="3">
    <source>
        <dbReference type="ARBA" id="ARBA00007429"/>
    </source>
</evidence>
<evidence type="ECO:0000256" key="4">
    <source>
        <dbReference type="ARBA" id="ARBA00022490"/>
    </source>
</evidence>
<dbReference type="GO" id="GO:0007059">
    <property type="term" value="P:chromosome segregation"/>
    <property type="evidence" value="ECO:0007669"/>
    <property type="project" value="TreeGrafter"/>
</dbReference>
<dbReference type="EMBL" id="JAIZAY010000008">
    <property type="protein sequence ID" value="KAJ8037301.1"/>
    <property type="molecule type" value="Genomic_DNA"/>
</dbReference>
<dbReference type="PANTHER" id="PTHR10921:SF1">
    <property type="entry name" value="NUCLEAR DISTRIBUTION PROTEIN NUDE HOMOLOG"/>
    <property type="match status" value="1"/>
</dbReference>
<keyword evidence="7" id="KW-0206">Cytoskeleton</keyword>
<dbReference type="GO" id="GO:0047496">
    <property type="term" value="P:vesicle transport along microtubule"/>
    <property type="evidence" value="ECO:0007669"/>
    <property type="project" value="TreeGrafter"/>
</dbReference>
<dbReference type="GO" id="GO:0051642">
    <property type="term" value="P:centrosome localization"/>
    <property type="evidence" value="ECO:0007669"/>
    <property type="project" value="TreeGrafter"/>
</dbReference>
<name>A0A9Q1C289_HOLLE</name>
<dbReference type="GO" id="GO:0008017">
    <property type="term" value="F:microtubule binding"/>
    <property type="evidence" value="ECO:0007669"/>
    <property type="project" value="InterPro"/>
</dbReference>
<evidence type="ECO:0000256" key="1">
    <source>
        <dbReference type="ARBA" id="ARBA00004186"/>
    </source>
</evidence>